<evidence type="ECO:0000256" key="3">
    <source>
        <dbReference type="ARBA" id="ARBA00012438"/>
    </source>
</evidence>
<dbReference type="SMART" id="SM00448">
    <property type="entry name" value="REC"/>
    <property type="match status" value="2"/>
</dbReference>
<keyword evidence="6" id="KW-0808">Transferase</keyword>
<dbReference type="InterPro" id="IPR036097">
    <property type="entry name" value="HisK_dim/P_sf"/>
</dbReference>
<dbReference type="Gene3D" id="1.10.287.130">
    <property type="match status" value="1"/>
</dbReference>
<feature type="modified residue" description="4-aspartylphosphate" evidence="10">
    <location>
        <position position="637"/>
    </location>
</feature>
<keyword evidence="11" id="KW-1133">Transmembrane helix</keyword>
<dbReference type="Gene3D" id="3.40.50.2300">
    <property type="match status" value="2"/>
</dbReference>
<keyword evidence="11" id="KW-0472">Membrane</keyword>
<evidence type="ECO:0000256" key="10">
    <source>
        <dbReference type="PROSITE-ProRule" id="PRU00169"/>
    </source>
</evidence>
<dbReference type="EMBL" id="RHJS01000002">
    <property type="protein sequence ID" value="RRK33130.1"/>
    <property type="molecule type" value="Genomic_DNA"/>
</dbReference>
<dbReference type="CDD" id="cd16922">
    <property type="entry name" value="HATPase_EvgS-ArcB-TorS-like"/>
    <property type="match status" value="1"/>
</dbReference>
<dbReference type="PANTHER" id="PTHR45339">
    <property type="entry name" value="HYBRID SIGNAL TRANSDUCTION HISTIDINE KINASE J"/>
    <property type="match status" value="1"/>
</dbReference>
<feature type="transmembrane region" description="Helical" evidence="11">
    <location>
        <begin position="9"/>
        <end position="28"/>
    </location>
</feature>
<comment type="caution">
    <text evidence="14">The sequence shown here is derived from an EMBL/GenBank/DDBJ whole genome shotgun (WGS) entry which is preliminary data.</text>
</comment>
<dbReference type="SUPFAM" id="SSF52172">
    <property type="entry name" value="CheY-like"/>
    <property type="match status" value="2"/>
</dbReference>
<dbReference type="PROSITE" id="PS50109">
    <property type="entry name" value="HIS_KIN"/>
    <property type="match status" value="1"/>
</dbReference>
<evidence type="ECO:0000256" key="4">
    <source>
        <dbReference type="ARBA" id="ARBA00018672"/>
    </source>
</evidence>
<organism evidence="14 15">
    <name type="scientific">Schaedlerella arabinosiphila</name>
    <dbReference type="NCBI Taxonomy" id="2044587"/>
    <lineage>
        <taxon>Bacteria</taxon>
        <taxon>Bacillati</taxon>
        <taxon>Bacillota</taxon>
        <taxon>Clostridia</taxon>
        <taxon>Lachnospirales</taxon>
        <taxon>Lachnospiraceae</taxon>
        <taxon>Schaedlerella</taxon>
    </lineage>
</organism>
<dbReference type="Pfam" id="PF00512">
    <property type="entry name" value="HisKA"/>
    <property type="match status" value="1"/>
</dbReference>
<dbReference type="InterPro" id="IPR011006">
    <property type="entry name" value="CheY-like_superfamily"/>
</dbReference>
<evidence type="ECO:0000256" key="5">
    <source>
        <dbReference type="ARBA" id="ARBA00022553"/>
    </source>
</evidence>
<dbReference type="SMART" id="SM00387">
    <property type="entry name" value="HATPase_c"/>
    <property type="match status" value="1"/>
</dbReference>
<reference evidence="14" key="1">
    <citation type="submission" date="2018-10" db="EMBL/GenBank/DDBJ databases">
        <title>Schaedlerella arabinophila gen. nov. sp. nov., isolated from the mouse intestinal tract and comparative analysis with the genome of the closely related altered Schaedler flora strain ASF502.</title>
        <authorList>
            <person name="Miyake S."/>
            <person name="Soh M."/>
            <person name="Seedorf H."/>
        </authorList>
    </citation>
    <scope>NUCLEOTIDE SEQUENCE [LARGE SCALE GENOMIC DNA]</scope>
    <source>
        <strain evidence="14">DSM 106076</strain>
    </source>
</reference>
<keyword evidence="5 10" id="KW-0597">Phosphoprotein</keyword>
<evidence type="ECO:0000256" key="1">
    <source>
        <dbReference type="ARBA" id="ARBA00000085"/>
    </source>
</evidence>
<evidence type="ECO:0000256" key="8">
    <source>
        <dbReference type="ARBA" id="ARBA00024867"/>
    </source>
</evidence>
<keyword evidence="15" id="KW-1185">Reference proteome</keyword>
<dbReference type="CDD" id="cd17546">
    <property type="entry name" value="REC_hyHK_CKI1_RcsC-like"/>
    <property type="match status" value="2"/>
</dbReference>
<dbReference type="PRINTS" id="PR00344">
    <property type="entry name" value="BCTRLSENSOR"/>
</dbReference>
<feature type="modified residue" description="4-aspartylphosphate" evidence="10">
    <location>
        <position position="775"/>
    </location>
</feature>
<gene>
    <name evidence="14" type="ORF">EBB54_18610</name>
</gene>
<evidence type="ECO:0000256" key="7">
    <source>
        <dbReference type="ARBA" id="ARBA00023012"/>
    </source>
</evidence>
<comment type="similarity">
    <text evidence="2">In the N-terminal section; belongs to the phytochrome family.</text>
</comment>
<dbReference type="InterPro" id="IPR005467">
    <property type="entry name" value="His_kinase_dom"/>
</dbReference>
<dbReference type="InterPro" id="IPR001789">
    <property type="entry name" value="Sig_transdc_resp-reg_receiver"/>
</dbReference>
<comment type="function">
    <text evidence="8">May play the central regulatory role in sporulation. It may be an element of the effector pathway responsible for the activation of sporulation genes in response to nutritional stress. Spo0A may act in concert with spo0H (a sigma factor) to control the expression of some genes that are critical to the sporulation process.</text>
</comment>
<evidence type="ECO:0000256" key="2">
    <source>
        <dbReference type="ARBA" id="ARBA00006402"/>
    </source>
</evidence>
<dbReference type="SUPFAM" id="SSF47384">
    <property type="entry name" value="Homodimeric domain of signal transducing histidine kinase"/>
    <property type="match status" value="1"/>
</dbReference>
<dbReference type="Pfam" id="PF02518">
    <property type="entry name" value="HATPase_c"/>
    <property type="match status" value="1"/>
</dbReference>
<feature type="domain" description="Response regulatory" evidence="13">
    <location>
        <begin position="723"/>
        <end position="843"/>
    </location>
</feature>
<dbReference type="InterPro" id="IPR003594">
    <property type="entry name" value="HATPase_dom"/>
</dbReference>
<comment type="catalytic activity">
    <reaction evidence="1">
        <text>ATP + protein L-histidine = ADP + protein N-phospho-L-histidine.</text>
        <dbReference type="EC" id="2.7.13.3"/>
    </reaction>
</comment>
<evidence type="ECO:0000259" key="13">
    <source>
        <dbReference type="PROSITE" id="PS50110"/>
    </source>
</evidence>
<dbReference type="GO" id="GO:0000155">
    <property type="term" value="F:phosphorelay sensor kinase activity"/>
    <property type="evidence" value="ECO:0007669"/>
    <property type="project" value="InterPro"/>
</dbReference>
<dbReference type="RefSeq" id="WP_125128470.1">
    <property type="nucleotide sequence ID" value="NZ_RHJS01000002.1"/>
</dbReference>
<dbReference type="AlphaFoldDB" id="A0A426DJS2"/>
<dbReference type="FunFam" id="3.30.565.10:FF:000010">
    <property type="entry name" value="Sensor histidine kinase RcsC"/>
    <property type="match status" value="1"/>
</dbReference>
<dbReference type="PANTHER" id="PTHR45339:SF1">
    <property type="entry name" value="HYBRID SIGNAL TRANSDUCTION HISTIDINE KINASE J"/>
    <property type="match status" value="1"/>
</dbReference>
<dbReference type="Proteomes" id="UP000274920">
    <property type="component" value="Unassembled WGS sequence"/>
</dbReference>
<dbReference type="SUPFAM" id="SSF55874">
    <property type="entry name" value="ATPase domain of HSP90 chaperone/DNA topoisomerase II/histidine kinase"/>
    <property type="match status" value="1"/>
</dbReference>
<evidence type="ECO:0000256" key="6">
    <source>
        <dbReference type="ARBA" id="ARBA00022777"/>
    </source>
</evidence>
<name>A0A426DJS2_9FIRM</name>
<feature type="transmembrane region" description="Helical" evidence="11">
    <location>
        <begin position="293"/>
        <end position="315"/>
    </location>
</feature>
<dbReference type="Pfam" id="PF00072">
    <property type="entry name" value="Response_reg"/>
    <property type="match status" value="2"/>
</dbReference>
<dbReference type="SMART" id="SM00388">
    <property type="entry name" value="HisKA"/>
    <property type="match status" value="1"/>
</dbReference>
<evidence type="ECO:0000313" key="15">
    <source>
        <dbReference type="Proteomes" id="UP000274920"/>
    </source>
</evidence>
<dbReference type="EC" id="2.7.13.3" evidence="3"/>
<keyword evidence="7" id="KW-0902">Two-component regulatory system</keyword>
<dbReference type="InterPro" id="IPR036890">
    <property type="entry name" value="HATPase_C_sf"/>
</dbReference>
<evidence type="ECO:0000259" key="12">
    <source>
        <dbReference type="PROSITE" id="PS50109"/>
    </source>
</evidence>
<evidence type="ECO:0000313" key="14">
    <source>
        <dbReference type="EMBL" id="RRK33130.1"/>
    </source>
</evidence>
<evidence type="ECO:0000256" key="11">
    <source>
        <dbReference type="SAM" id="Phobius"/>
    </source>
</evidence>
<dbReference type="Gene3D" id="3.30.565.10">
    <property type="entry name" value="Histidine kinase-like ATPase, C-terminal domain"/>
    <property type="match status" value="1"/>
</dbReference>
<dbReference type="CDD" id="cd00082">
    <property type="entry name" value="HisKA"/>
    <property type="match status" value="1"/>
</dbReference>
<accession>A0A426DJS2</accession>
<feature type="domain" description="Histidine kinase" evidence="12">
    <location>
        <begin position="345"/>
        <end position="569"/>
    </location>
</feature>
<dbReference type="InterPro" id="IPR003661">
    <property type="entry name" value="HisK_dim/P_dom"/>
</dbReference>
<evidence type="ECO:0000256" key="9">
    <source>
        <dbReference type="ARBA" id="ARBA00074306"/>
    </source>
</evidence>
<keyword evidence="6" id="KW-0418">Kinase</keyword>
<feature type="domain" description="Response regulatory" evidence="13">
    <location>
        <begin position="583"/>
        <end position="703"/>
    </location>
</feature>
<keyword evidence="11" id="KW-0812">Transmembrane</keyword>
<proteinExistence type="inferred from homology"/>
<protein>
    <recommendedName>
        <fullName evidence="9">Circadian input-output histidine kinase CikA</fullName>
        <ecNumber evidence="3">2.7.13.3</ecNumber>
    </recommendedName>
    <alternativeName>
        <fullName evidence="4">Stage 0 sporulation protein A homolog</fullName>
    </alternativeName>
</protein>
<dbReference type="PROSITE" id="PS50110">
    <property type="entry name" value="RESPONSE_REGULATORY"/>
    <property type="match status" value="2"/>
</dbReference>
<sequence length="844" mass="95480">MYQKTKKKLWISFLCLIVICIVIFAWMYQFLGEKNEETVTEIGMIYMSEMNRQLEQKYSSIIDLRRSQVEGILKRTSPDSVVYDEQMLEEMRLNASVRNALYMGFYTRAGDNETIYGEPLEPDSADEFQRLLNGEIQVTSCLLADGKKMLLLGSEAEYPMSGGRTSELLVVGFDMEDLEQALVTQEENALVYTHIIQADGNFVVRNGYDGWANYYQYLEDNIREYNGKTPEVYVQELREAIEKDTEYSELVLVAESHRHLYCTPLPGSAWHLVSVMPYDALDKIISSLGEQRVGLVLGACGVLIFVVLIVFAVYLRVIHQQMEELDRARKEAIHANQAKSEFLSNMSHDIRTPMNGIVGMTAIAMANIHDPMRVQDCLKKVTLSSKHLLGLINDVLDMSKIEDGKLTLNMDALSLSDAMDSIVNIVQPQIHSKRLHFDIFVQNIQIEEVFCDGVRLNQVLLNLLSNAIKFTPENGRVNIYLSQEDSPKGDQYIRCHFRVKDTGIGMSPEFVEKVFDSFTRDEAQVRKIEGTGLGMAITKCIVEAMKGSIEVQSEQNKGTEFHVTLDLEKAETRLEDMLLPSWNMLVVDNNEDLCQSAVHALGEIGVRAEWSIDGKTALKMVEERHARHDDYQVILLDWKMPGLDGLQMTRAIRKMVGDEIPILIVSAYDWSDIEEEALAAGAHGFISKPLFKSNLYLGLSKFAGGTFVQEEQINDTHDFTGKNILLAEDNDLNWEIAEDLLLEVGFKVNRAENGQICVDMFKQSEVGEYDVILMDIRMPVMNGYEAATAIRALDRPDVNLPIIAMTADAFSDDVQHCLDSGMNAHIAKPIDLDKLLIQLEKYIE</sequence>
<dbReference type="InterPro" id="IPR004358">
    <property type="entry name" value="Sig_transdc_His_kin-like_C"/>
</dbReference>